<evidence type="ECO:0000256" key="1">
    <source>
        <dbReference type="ARBA" id="ARBA00022786"/>
    </source>
</evidence>
<evidence type="ECO:0000259" key="4">
    <source>
        <dbReference type="PROSITE" id="PS00028"/>
    </source>
</evidence>
<evidence type="ECO:0000256" key="2">
    <source>
        <dbReference type="ARBA" id="ARBA00022801"/>
    </source>
</evidence>
<evidence type="ECO:0000313" key="5">
    <source>
        <dbReference type="EMBL" id="PIA27931.1"/>
    </source>
</evidence>
<dbReference type="PANTHER" id="PTHR22975">
    <property type="entry name" value="UBIQUITIN SPECIFIC PROTEINASE"/>
    <property type="match status" value="1"/>
</dbReference>
<keyword evidence="1" id="KW-0833">Ubl conjugation pathway</keyword>
<dbReference type="AlphaFoldDB" id="A0A2G5C9I9"/>
<accession>A0A2G5C9I9</accession>
<feature type="compositionally biased region" description="Basic and acidic residues" evidence="3">
    <location>
        <begin position="770"/>
        <end position="785"/>
    </location>
</feature>
<feature type="domain" description="C2H2-type" evidence="4">
    <location>
        <begin position="224"/>
        <end position="245"/>
    </location>
</feature>
<dbReference type="GO" id="GO:0016787">
    <property type="term" value="F:hydrolase activity"/>
    <property type="evidence" value="ECO:0007669"/>
    <property type="project" value="UniProtKB-KW"/>
</dbReference>
<name>A0A2G5C9I9_AQUCA</name>
<feature type="compositionally biased region" description="Basic and acidic residues" evidence="3">
    <location>
        <begin position="729"/>
        <end position="753"/>
    </location>
</feature>
<dbReference type="InterPro" id="IPR006865">
    <property type="entry name" value="DUF629"/>
</dbReference>
<reference evidence="5 6" key="1">
    <citation type="submission" date="2017-09" db="EMBL/GenBank/DDBJ databases">
        <title>WGS assembly of Aquilegia coerulea Goldsmith.</title>
        <authorList>
            <person name="Hodges S."/>
            <person name="Kramer E."/>
            <person name="Nordborg M."/>
            <person name="Tomkins J."/>
            <person name="Borevitz J."/>
            <person name="Derieg N."/>
            <person name="Yan J."/>
            <person name="Mihaltcheva S."/>
            <person name="Hayes R.D."/>
            <person name="Rokhsar D."/>
        </authorList>
    </citation>
    <scope>NUCLEOTIDE SEQUENCE [LARGE SCALE GENOMIC DNA]</scope>
    <source>
        <strain evidence="6">cv. Goldsmith</strain>
    </source>
</reference>
<dbReference type="PROSITE" id="PS00028">
    <property type="entry name" value="ZINC_FINGER_C2H2_1"/>
    <property type="match status" value="1"/>
</dbReference>
<feature type="region of interest" description="Disordered" evidence="3">
    <location>
        <begin position="642"/>
        <end position="785"/>
    </location>
</feature>
<feature type="compositionally biased region" description="Polar residues" evidence="3">
    <location>
        <begin position="9"/>
        <end position="27"/>
    </location>
</feature>
<dbReference type="Proteomes" id="UP000230069">
    <property type="component" value="Unassembled WGS sequence"/>
</dbReference>
<dbReference type="Pfam" id="PF04780">
    <property type="entry name" value="DUF629"/>
    <property type="match status" value="1"/>
</dbReference>
<keyword evidence="6" id="KW-1185">Reference proteome</keyword>
<organism evidence="5 6">
    <name type="scientific">Aquilegia coerulea</name>
    <name type="common">Rocky mountain columbine</name>
    <dbReference type="NCBI Taxonomy" id="218851"/>
    <lineage>
        <taxon>Eukaryota</taxon>
        <taxon>Viridiplantae</taxon>
        <taxon>Streptophyta</taxon>
        <taxon>Embryophyta</taxon>
        <taxon>Tracheophyta</taxon>
        <taxon>Spermatophyta</taxon>
        <taxon>Magnoliopsida</taxon>
        <taxon>Ranunculales</taxon>
        <taxon>Ranunculaceae</taxon>
        <taxon>Thalictroideae</taxon>
        <taxon>Aquilegia</taxon>
    </lineage>
</organism>
<keyword evidence="2" id="KW-0378">Hydrolase</keyword>
<dbReference type="InterPro" id="IPR052398">
    <property type="entry name" value="Ubiquitin_hydrolase_53/54"/>
</dbReference>
<feature type="region of interest" description="Disordered" evidence="3">
    <location>
        <begin position="1"/>
        <end position="30"/>
    </location>
</feature>
<proteinExistence type="predicted"/>
<dbReference type="PANTHER" id="PTHR22975:SF9">
    <property type="entry name" value="ECHINUS SPLICE FORM 3"/>
    <property type="match status" value="1"/>
</dbReference>
<dbReference type="InParanoid" id="A0A2G5C9I9"/>
<sequence>MTAKKGSSAKKTNTPRKSPTGSPSSSDKLPFIRAVLRTATNNGNHKKALKDIKDHRKKNRDSGALHYAKALILEDLCLKRIKDNPDLDKEPNVNLEEEIKNDRRRSIRCAEEATKMNPNSMEFALCLAHTLYVSAHEPKDYQLVKKACEQGLAIQDPEVPVDPFLLFGEDKIVFLRNELERLMYSCKKEDILAYYFKYSEPAFLVLNEALVFGNENGQWDHWMCCSCSMKFTESELHYKHAEDEHEFGRLTPEQESVMPSRLSNHWCEMICEGKWMPRNFLEIQTAIKSVVLAAYKSNHEEERALVSKLGELSDVEDSERESLLERIRVLFENMLMNENCLAKEHVDMVLDYIRKKLKDEIAEPWLSLLGLTRICFSFLGASELKEILKFLEEISQFYKENIAEHEIILAEIPDPEGETLRSPSNQFEGIAYADDSLRLVFPESPQVAEIVTKEFAVEQVDLWIKKREDRGIYGHELYKIFKKLEPMCDQKYGVACHMEALRGLWDSYLKVHNQENDCTIKHIPLTIETLVDAMTVATKIIREQAKSIDITEAQALINATGVCATVHGSNMPLHPNTNTKLVICKLSANVALELMKIDTLIIRIAETLKCEFNDFAKDDYSVVLHPLVKSYIQYLHTQAEDAAEKTSGSTETDHDQGVANGTDNVEDKSTEKSGLETDAFTTETDHDQGVADGTYNVDNKSTEKLELKTDASDAEKPHDQGVADGTDNVDNKSTEKLELKTDASDAEKPHEQVVSDDTGNVNNLGTLGGDDLKQTEEDLRPNNDANKKLLKELGDKYDFLVKDVLEDPDIGTGRESSDDEVLKEITRLQEALPAIPDFEQLEEINASAERIPKDKEVILQAIQGLTKSANVSDHMFDKLKQSRKKVVIFQMDQKHREAELAVGRVHSLLNLHAEVSVLVNEAKENTGWKVV</sequence>
<feature type="compositionally biased region" description="Basic and acidic residues" evidence="3">
    <location>
        <begin position="665"/>
        <end position="675"/>
    </location>
</feature>
<protein>
    <recommendedName>
        <fullName evidence="4">C2H2-type domain-containing protein</fullName>
    </recommendedName>
</protein>
<evidence type="ECO:0000313" key="6">
    <source>
        <dbReference type="Proteomes" id="UP000230069"/>
    </source>
</evidence>
<feature type="compositionally biased region" description="Basic and acidic residues" evidence="3">
    <location>
        <begin position="700"/>
        <end position="721"/>
    </location>
</feature>
<evidence type="ECO:0000256" key="3">
    <source>
        <dbReference type="SAM" id="MobiDB-lite"/>
    </source>
</evidence>
<dbReference type="InterPro" id="IPR013087">
    <property type="entry name" value="Znf_C2H2_type"/>
</dbReference>
<dbReference type="EMBL" id="KZ305091">
    <property type="protein sequence ID" value="PIA27931.1"/>
    <property type="molecule type" value="Genomic_DNA"/>
</dbReference>
<gene>
    <name evidence="5" type="ORF">AQUCO_07400043v1</name>
</gene>